<proteinExistence type="predicted"/>
<dbReference type="RefSeq" id="WP_387416609.1">
    <property type="nucleotide sequence ID" value="NZ_JBIASD010000030.1"/>
</dbReference>
<dbReference type="Gene3D" id="3.30.1780.10">
    <property type="entry name" value="ornithine cyclodeaminase, domain 1"/>
    <property type="match status" value="1"/>
</dbReference>
<dbReference type="Pfam" id="PF02423">
    <property type="entry name" value="OCD_Mu_crystall"/>
    <property type="match status" value="1"/>
</dbReference>
<name>A0ABW6SZE4_9ACTN</name>
<gene>
    <name evidence="1" type="ORF">ACFYXI_32845</name>
</gene>
<accession>A0ABW6SZE4</accession>
<sequence>MNGLPHLDGDTIDRLVPPGRAVEALEEALRGGLDPEQAPPRPVVDVPAGQFLLMPASSGPYAGVKVATVAPGNPALGLPRIQALYLLLDGATLTPLATMDGTALTTLRTPAVSALAVRRLAPPDARSLVVFGSGPQAWGHVTALRGVRPVEEVTVVARDPERAAGLARRCAAAGLTARSHPASDPAWRRAVEEADLIACCTTARTPLFPGGLVRDRAVVVAVGSHEPDARELDDDLVARSVVVVEARTAALAEAGDLVVPLRAGRITADHLAGNLADLVAGRVAPGPGPAVFKSVGMAWQDLAVASAAYDAWTARGEISGEHERGL</sequence>
<dbReference type="Gene3D" id="3.40.50.720">
    <property type="entry name" value="NAD(P)-binding Rossmann-like Domain"/>
    <property type="match status" value="1"/>
</dbReference>
<keyword evidence="2" id="KW-1185">Reference proteome</keyword>
<dbReference type="SUPFAM" id="SSF51735">
    <property type="entry name" value="NAD(P)-binding Rossmann-fold domains"/>
    <property type="match status" value="1"/>
</dbReference>
<dbReference type="InterPro" id="IPR036291">
    <property type="entry name" value="NAD(P)-bd_dom_sf"/>
</dbReference>
<dbReference type="PANTHER" id="PTHR13812">
    <property type="entry name" value="KETIMINE REDUCTASE MU-CRYSTALLIN"/>
    <property type="match status" value="1"/>
</dbReference>
<protein>
    <submittedName>
        <fullName evidence="1">Ornithine cyclodeaminase family protein</fullName>
    </submittedName>
</protein>
<evidence type="ECO:0000313" key="2">
    <source>
        <dbReference type="Proteomes" id="UP001602013"/>
    </source>
</evidence>
<dbReference type="PANTHER" id="PTHR13812:SF19">
    <property type="entry name" value="KETIMINE REDUCTASE MU-CRYSTALLIN"/>
    <property type="match status" value="1"/>
</dbReference>
<evidence type="ECO:0000313" key="1">
    <source>
        <dbReference type="EMBL" id="MFF3670385.1"/>
    </source>
</evidence>
<dbReference type="EMBL" id="JBIASD010000030">
    <property type="protein sequence ID" value="MFF3670385.1"/>
    <property type="molecule type" value="Genomic_DNA"/>
</dbReference>
<dbReference type="PIRSF" id="PIRSF001439">
    <property type="entry name" value="CryM"/>
    <property type="match status" value="1"/>
</dbReference>
<comment type="caution">
    <text evidence="1">The sequence shown here is derived from an EMBL/GenBank/DDBJ whole genome shotgun (WGS) entry which is preliminary data.</text>
</comment>
<dbReference type="InterPro" id="IPR003462">
    <property type="entry name" value="ODC_Mu_crystall"/>
</dbReference>
<organism evidence="1 2">
    <name type="scientific">Microtetraspora malaysiensis</name>
    <dbReference type="NCBI Taxonomy" id="161358"/>
    <lineage>
        <taxon>Bacteria</taxon>
        <taxon>Bacillati</taxon>
        <taxon>Actinomycetota</taxon>
        <taxon>Actinomycetes</taxon>
        <taxon>Streptosporangiales</taxon>
        <taxon>Streptosporangiaceae</taxon>
        <taxon>Microtetraspora</taxon>
    </lineage>
</organism>
<dbReference type="InterPro" id="IPR023401">
    <property type="entry name" value="ODC_N"/>
</dbReference>
<dbReference type="Proteomes" id="UP001602013">
    <property type="component" value="Unassembled WGS sequence"/>
</dbReference>
<reference evidence="1 2" key="1">
    <citation type="submission" date="2024-10" db="EMBL/GenBank/DDBJ databases">
        <title>The Natural Products Discovery Center: Release of the First 8490 Sequenced Strains for Exploring Actinobacteria Biosynthetic Diversity.</title>
        <authorList>
            <person name="Kalkreuter E."/>
            <person name="Kautsar S.A."/>
            <person name="Yang D."/>
            <person name="Bader C.D."/>
            <person name="Teijaro C.N."/>
            <person name="Fluegel L."/>
            <person name="Davis C.M."/>
            <person name="Simpson J.R."/>
            <person name="Lauterbach L."/>
            <person name="Steele A.D."/>
            <person name="Gui C."/>
            <person name="Meng S."/>
            <person name="Li G."/>
            <person name="Viehrig K."/>
            <person name="Ye F."/>
            <person name="Su P."/>
            <person name="Kiefer A.F."/>
            <person name="Nichols A."/>
            <person name="Cepeda A.J."/>
            <person name="Yan W."/>
            <person name="Fan B."/>
            <person name="Jiang Y."/>
            <person name="Adhikari A."/>
            <person name="Zheng C.-J."/>
            <person name="Schuster L."/>
            <person name="Cowan T.M."/>
            <person name="Smanski M.J."/>
            <person name="Chevrette M.G."/>
            <person name="De Carvalho L.P.S."/>
            <person name="Shen B."/>
        </authorList>
    </citation>
    <scope>NUCLEOTIDE SEQUENCE [LARGE SCALE GENOMIC DNA]</scope>
    <source>
        <strain evidence="1 2">NPDC002173</strain>
    </source>
</reference>